<evidence type="ECO:0000313" key="2">
    <source>
        <dbReference type="Proteomes" id="UP000094329"/>
    </source>
</evidence>
<accession>A0ABX2ZY44</accession>
<dbReference type="EMBL" id="MDTU01000002">
    <property type="protein sequence ID" value="ODN41516.1"/>
    <property type="molecule type" value="Genomic_DNA"/>
</dbReference>
<reference evidence="1 2" key="1">
    <citation type="submission" date="2016-08" db="EMBL/GenBank/DDBJ databases">
        <title>Draft genome sequence of Candidatus Piscirickettsia litoralis, from seawater.</title>
        <authorList>
            <person name="Wan X."/>
            <person name="Lee A.J."/>
            <person name="Hou S."/>
            <person name="Donachie S.P."/>
        </authorList>
    </citation>
    <scope>NUCLEOTIDE SEQUENCE [LARGE SCALE GENOMIC DNA]</scope>
    <source>
        <strain evidence="1 2">Y2</strain>
    </source>
</reference>
<name>A0ABX2ZY44_9GAMM</name>
<sequence length="87" mass="9908">MLQHYLDKTVNEMMTLLPGRNKDQIYSKAKRMGLTSVRKDFLEPASNDKNMVEVDLSSTEGVVKLIRYFNAMGLRFVVEPGAQIQSI</sequence>
<gene>
    <name evidence="1" type="ORF">BGC07_15525</name>
</gene>
<proteinExistence type="predicted"/>
<organism evidence="1 2">
    <name type="scientific">Piscirickettsia litoralis</name>
    <dbReference type="NCBI Taxonomy" id="1891921"/>
    <lineage>
        <taxon>Bacteria</taxon>
        <taxon>Pseudomonadati</taxon>
        <taxon>Pseudomonadota</taxon>
        <taxon>Gammaproteobacteria</taxon>
        <taxon>Thiotrichales</taxon>
        <taxon>Piscirickettsiaceae</taxon>
        <taxon>Piscirickettsia</taxon>
    </lineage>
</organism>
<keyword evidence="2" id="KW-1185">Reference proteome</keyword>
<protein>
    <submittedName>
        <fullName evidence="1">Uncharacterized protein</fullName>
    </submittedName>
</protein>
<dbReference type="Proteomes" id="UP000094329">
    <property type="component" value="Unassembled WGS sequence"/>
</dbReference>
<evidence type="ECO:0000313" key="1">
    <source>
        <dbReference type="EMBL" id="ODN41516.1"/>
    </source>
</evidence>
<comment type="caution">
    <text evidence="1">The sequence shown here is derived from an EMBL/GenBank/DDBJ whole genome shotgun (WGS) entry which is preliminary data.</text>
</comment>